<dbReference type="HOGENOM" id="CLU_3003939_0_0_9"/>
<dbReference type="Proteomes" id="UP000005481">
    <property type="component" value="Unassembled WGS sequence"/>
</dbReference>
<gene>
    <name evidence="1" type="ORF">HMPREF0080_02074</name>
</gene>
<comment type="caution">
    <text evidence="1">The sequence shown here is derived from an EMBL/GenBank/DDBJ whole genome shotgun (WGS) entry which is preliminary data.</text>
</comment>
<keyword evidence="2" id="KW-1185">Reference proteome</keyword>
<evidence type="ECO:0000313" key="2">
    <source>
        <dbReference type="Proteomes" id="UP000005481"/>
    </source>
</evidence>
<dbReference type="STRING" id="861450.HMPREF0080_02074"/>
<organism evidence="1 2">
    <name type="scientific">Anaeroglobus geminatus F0357</name>
    <dbReference type="NCBI Taxonomy" id="861450"/>
    <lineage>
        <taxon>Bacteria</taxon>
        <taxon>Bacillati</taxon>
        <taxon>Bacillota</taxon>
        <taxon>Negativicutes</taxon>
        <taxon>Veillonellales</taxon>
        <taxon>Veillonellaceae</taxon>
        <taxon>Anaeroglobus</taxon>
    </lineage>
</organism>
<sequence>MPEQYCHNYILHFFLNMQTCHTIKLIPLQTLLYFLSLPAWKEKAHKKFKNKSQKVR</sequence>
<proteinExistence type="predicted"/>
<reference evidence="1 2" key="1">
    <citation type="submission" date="2011-08" db="EMBL/GenBank/DDBJ databases">
        <authorList>
            <person name="Weinstock G."/>
            <person name="Sodergren E."/>
            <person name="Clifton S."/>
            <person name="Fulton L."/>
            <person name="Fulton B."/>
            <person name="Courtney L."/>
            <person name="Fronick C."/>
            <person name="Harrison M."/>
            <person name="Strong C."/>
            <person name="Farmer C."/>
            <person name="Delahaunty K."/>
            <person name="Markovic C."/>
            <person name="Hall O."/>
            <person name="Minx P."/>
            <person name="Tomlinson C."/>
            <person name="Mitreva M."/>
            <person name="Hou S."/>
            <person name="Chen J."/>
            <person name="Wollam A."/>
            <person name="Pepin K.H."/>
            <person name="Johnson M."/>
            <person name="Bhonagiri V."/>
            <person name="Zhang X."/>
            <person name="Suruliraj S."/>
            <person name="Warren W."/>
            <person name="Chinwalla A."/>
            <person name="Mardis E.R."/>
            <person name="Wilson R.K."/>
        </authorList>
    </citation>
    <scope>NUCLEOTIDE SEQUENCE [LARGE SCALE GENOMIC DNA]</scope>
    <source>
        <strain evidence="1 2">F0357</strain>
    </source>
</reference>
<dbReference type="AlphaFoldDB" id="G9YK65"/>
<dbReference type="EMBL" id="AGCJ01000092">
    <property type="protein sequence ID" value="EHM37739.1"/>
    <property type="molecule type" value="Genomic_DNA"/>
</dbReference>
<protein>
    <submittedName>
        <fullName evidence="1">Uncharacterized protein</fullName>
    </submittedName>
</protein>
<evidence type="ECO:0000313" key="1">
    <source>
        <dbReference type="EMBL" id="EHM37739.1"/>
    </source>
</evidence>
<name>G9YK65_9FIRM</name>
<accession>G9YK65</accession>